<dbReference type="OrthoDB" id="2019824at2759"/>
<evidence type="ECO:0000313" key="5">
    <source>
        <dbReference type="EMBL" id="KAG2242409.1"/>
    </source>
</evidence>
<feature type="compositionally biased region" description="Basic and acidic residues" evidence="3">
    <location>
        <begin position="1"/>
        <end position="18"/>
    </location>
</feature>
<dbReference type="AlphaFoldDB" id="A0A8X7P2T6"/>
<dbReference type="EMBL" id="JAAMPC010000498">
    <property type="protein sequence ID" value="KAG2242409.1"/>
    <property type="molecule type" value="Genomic_DNA"/>
</dbReference>
<comment type="function">
    <text evidence="2">Binds amino acids.</text>
</comment>
<dbReference type="InterPro" id="IPR040217">
    <property type="entry name" value="ACR1-12"/>
</dbReference>
<dbReference type="InterPro" id="IPR002912">
    <property type="entry name" value="ACT_dom"/>
</dbReference>
<name>A0A8X7P2T6_BRACI</name>
<dbReference type="Pfam" id="PF24926">
    <property type="entry name" value="ACT_ACR9_C"/>
    <property type="match status" value="1"/>
</dbReference>
<proteinExistence type="predicted"/>
<dbReference type="Proteomes" id="UP000886595">
    <property type="component" value="Unassembled WGS sequence"/>
</dbReference>
<evidence type="ECO:0000313" key="6">
    <source>
        <dbReference type="Proteomes" id="UP000886595"/>
    </source>
</evidence>
<feature type="domain" description="ACT" evidence="4">
    <location>
        <begin position="112"/>
        <end position="195"/>
    </location>
</feature>
<dbReference type="PANTHER" id="PTHR31096:SF14">
    <property type="entry name" value="ACT DOMAIN-CONTAINING PROTEIN ACR"/>
    <property type="match status" value="1"/>
</dbReference>
<dbReference type="PROSITE" id="PS51671">
    <property type="entry name" value="ACT"/>
    <property type="match status" value="1"/>
</dbReference>
<evidence type="ECO:0000256" key="3">
    <source>
        <dbReference type="SAM" id="MobiDB-lite"/>
    </source>
</evidence>
<dbReference type="InterPro" id="IPR056805">
    <property type="entry name" value="ACT_ACR9/10_C"/>
</dbReference>
<dbReference type="Pfam" id="PF24931">
    <property type="entry name" value="ACT_ACR9_3rd"/>
    <property type="match status" value="1"/>
</dbReference>
<keyword evidence="6" id="KW-1185">Reference proteome</keyword>
<accession>A0A8X7P2T6</accession>
<dbReference type="PANTHER" id="PTHR31096">
    <property type="entry name" value="ACT DOMAIN-CONTAINING PROTEIN ACR4-RELATED"/>
    <property type="match status" value="1"/>
</dbReference>
<organism evidence="5 6">
    <name type="scientific">Brassica carinata</name>
    <name type="common">Ethiopian mustard</name>
    <name type="synonym">Abyssinian cabbage</name>
    <dbReference type="NCBI Taxonomy" id="52824"/>
    <lineage>
        <taxon>Eukaryota</taxon>
        <taxon>Viridiplantae</taxon>
        <taxon>Streptophyta</taxon>
        <taxon>Embryophyta</taxon>
        <taxon>Tracheophyta</taxon>
        <taxon>Spermatophyta</taxon>
        <taxon>Magnoliopsida</taxon>
        <taxon>eudicotyledons</taxon>
        <taxon>Gunneridae</taxon>
        <taxon>Pentapetalae</taxon>
        <taxon>rosids</taxon>
        <taxon>malvids</taxon>
        <taxon>Brassicales</taxon>
        <taxon>Brassicaceae</taxon>
        <taxon>Brassiceae</taxon>
        <taxon>Brassica</taxon>
    </lineage>
</organism>
<dbReference type="GO" id="GO:0016597">
    <property type="term" value="F:amino acid binding"/>
    <property type="evidence" value="ECO:0007669"/>
    <property type="project" value="UniProtKB-UniRule"/>
</dbReference>
<gene>
    <name evidence="5" type="ORF">Bca52824_095747</name>
</gene>
<feature type="region of interest" description="Disordered" evidence="3">
    <location>
        <begin position="1"/>
        <end position="20"/>
    </location>
</feature>
<sequence length="359" mass="40365">MRAPSEHHRDRDGEKGGEPHVITVNCPNRTGLGFLWVVPHYDSLILRWSHLNIEMVTSQDPACICAVCPLAQPTSAQFDVSFSNINSCLLAELLLHRPNGLLHGTVSYWGCFSLNVTLNVLKMFADVTQVLTELEFSIQSVKVTTTPDGRVLDLFFITENLDILHTNKCQDETLEQFRCVLGESCLSCELNLAVAEELFMSEQLTDEGNPAQVLSDDMIKMKSSSVITISYGRFLPQTQGHRDIELFVQVNDEKKILDPDKQNSLCSRLKAEMLHPLRVILTNRGLDIELVVANPVELSGKGRPRVFYDAFLSLKVLGICAFLKKTNLFTEIKESHCLFQLGSFARNEMAYKVIRTFKG</sequence>
<evidence type="ECO:0000256" key="1">
    <source>
        <dbReference type="ARBA" id="ARBA00022737"/>
    </source>
</evidence>
<evidence type="ECO:0000259" key="4">
    <source>
        <dbReference type="PROSITE" id="PS51671"/>
    </source>
</evidence>
<reference evidence="5 6" key="1">
    <citation type="submission" date="2020-02" db="EMBL/GenBank/DDBJ databases">
        <authorList>
            <person name="Ma Q."/>
            <person name="Huang Y."/>
            <person name="Song X."/>
            <person name="Pei D."/>
        </authorList>
    </citation>
    <scope>NUCLEOTIDE SEQUENCE [LARGE SCALE GENOMIC DNA]</scope>
    <source>
        <strain evidence="5">Sxm20200214</strain>
        <tissue evidence="5">Leaf</tissue>
    </source>
</reference>
<protein>
    <recommendedName>
        <fullName evidence="2">ACT domain-containing protein ACR</fullName>
    </recommendedName>
    <alternativeName>
        <fullName evidence="2">Protein ACT DOMAIN REPEATS</fullName>
    </alternativeName>
</protein>
<keyword evidence="1 2" id="KW-0677">Repeat</keyword>
<comment type="caution">
    <text evidence="5">The sequence shown here is derived from an EMBL/GenBank/DDBJ whole genome shotgun (WGS) entry which is preliminary data.</text>
</comment>
<evidence type="ECO:0000256" key="2">
    <source>
        <dbReference type="RuleBase" id="RU369043"/>
    </source>
</evidence>